<keyword evidence="3" id="KW-1185">Reference proteome</keyword>
<feature type="transmembrane region" description="Helical" evidence="1">
    <location>
        <begin position="141"/>
        <end position="159"/>
    </location>
</feature>
<dbReference type="Proteomes" id="UP000023152">
    <property type="component" value="Unassembled WGS sequence"/>
</dbReference>
<protein>
    <submittedName>
        <fullName evidence="2">Uncharacterized protein</fullName>
    </submittedName>
</protein>
<evidence type="ECO:0000313" key="2">
    <source>
        <dbReference type="EMBL" id="ETO10212.1"/>
    </source>
</evidence>
<dbReference type="AlphaFoldDB" id="X6M9Q4"/>
<dbReference type="EMBL" id="ASPP01023588">
    <property type="protein sequence ID" value="ETO10212.1"/>
    <property type="molecule type" value="Genomic_DNA"/>
</dbReference>
<comment type="caution">
    <text evidence="2">The sequence shown here is derived from an EMBL/GenBank/DDBJ whole genome shotgun (WGS) entry which is preliminary data.</text>
</comment>
<proteinExistence type="predicted"/>
<reference evidence="2 3" key="1">
    <citation type="journal article" date="2013" name="Curr. Biol.">
        <title>The Genome of the Foraminiferan Reticulomyxa filosa.</title>
        <authorList>
            <person name="Glockner G."/>
            <person name="Hulsmann N."/>
            <person name="Schleicher M."/>
            <person name="Noegel A.A."/>
            <person name="Eichinger L."/>
            <person name="Gallinger C."/>
            <person name="Pawlowski J."/>
            <person name="Sierra R."/>
            <person name="Euteneuer U."/>
            <person name="Pillet L."/>
            <person name="Moustafa A."/>
            <person name="Platzer M."/>
            <person name="Groth M."/>
            <person name="Szafranski K."/>
            <person name="Schliwa M."/>
        </authorList>
    </citation>
    <scope>NUCLEOTIDE SEQUENCE [LARGE SCALE GENOMIC DNA]</scope>
</reference>
<sequence length="179" mass="20600">MKHNKRQFLDQVSLFKNKSFKLSGQSECFKVPFLLLFFVTVKKYDFSNIMTSSVEHKKYLIFEDTRSSFVLGHPKKKRINNNKKKKKKDGPNCASSFLTKEANWFDMNSEILVPSSCITKGSDGESYLEFDKSKATDESGVLILISVTFVMSILIYIGWRSKRPDIVDWLRLVTIYAAG</sequence>
<keyword evidence="1" id="KW-0472">Membrane</keyword>
<gene>
    <name evidence="2" type="ORF">RFI_27168</name>
</gene>
<evidence type="ECO:0000256" key="1">
    <source>
        <dbReference type="SAM" id="Phobius"/>
    </source>
</evidence>
<organism evidence="2 3">
    <name type="scientific">Reticulomyxa filosa</name>
    <dbReference type="NCBI Taxonomy" id="46433"/>
    <lineage>
        <taxon>Eukaryota</taxon>
        <taxon>Sar</taxon>
        <taxon>Rhizaria</taxon>
        <taxon>Retaria</taxon>
        <taxon>Foraminifera</taxon>
        <taxon>Monothalamids</taxon>
        <taxon>Reticulomyxidae</taxon>
        <taxon>Reticulomyxa</taxon>
    </lineage>
</organism>
<keyword evidence="1" id="KW-1133">Transmembrane helix</keyword>
<evidence type="ECO:0000313" key="3">
    <source>
        <dbReference type="Proteomes" id="UP000023152"/>
    </source>
</evidence>
<accession>X6M9Q4</accession>
<name>X6M9Q4_RETFI</name>
<keyword evidence="1" id="KW-0812">Transmembrane</keyword>